<sequence length="432" mass="46518">MMKVDASVGEGKDGADCPLPSTPVTVGQTAGGDGNLVPKKTPVSVMSSSLKERLKKCGRYHPATPPSSRQSTPFTSQQNTPVASQQNTPHSSHNRTAEPLLQSTPILNQQGTPVLGQQKHSDQTSGRLSGGLKRKLPHPRNILAEASYMCKHSVESLNISDSLVETTAVSGGVCVHGTLSSKESEDRDSVCIANANCTQNQKNQKNGENVCDALGNEFHQRTEEDSVEKRQKTSGGSPWSTPNKSSSNADRKQESVSRASIGDLSTSSSAEHSSSIVLQQTSHSRLGNSSASSNASNKQILPVSEDTGSPEDSVSHSTSHTHSGGNTKPRKSGVLENSEELVGCKKQLKAKLTERGEVLRKLSMVKTYRAKNDLHHLQGLIDKWRSVCQEAVLDLHQLTPDPRPSLTQLVQQLGIDRELVCYDDVEECFDAT</sequence>
<dbReference type="PANTHER" id="PTHR28643:SF1">
    <property type="entry name" value="SWI5-DEPENDENT RECOMBINATION DNA REPAIR PROTEIN 1 HOMOLOG"/>
    <property type="match status" value="1"/>
</dbReference>
<evidence type="ECO:0000256" key="4">
    <source>
        <dbReference type="ARBA" id="ARBA00022763"/>
    </source>
</evidence>
<feature type="compositionally biased region" description="Polar residues" evidence="11">
    <location>
        <begin position="66"/>
        <end position="91"/>
    </location>
</feature>
<evidence type="ECO:0000256" key="9">
    <source>
        <dbReference type="ARBA" id="ARBA00023242"/>
    </source>
</evidence>
<dbReference type="AlphaFoldDB" id="A0AAN9GLA5"/>
<feature type="compositionally biased region" description="Basic and acidic residues" evidence="11">
    <location>
        <begin position="220"/>
        <end position="231"/>
    </location>
</feature>
<dbReference type="GO" id="GO:0032798">
    <property type="term" value="C:Swi5-Sfr1 complex"/>
    <property type="evidence" value="ECO:0007669"/>
    <property type="project" value="InterPro"/>
</dbReference>
<evidence type="ECO:0000256" key="10">
    <source>
        <dbReference type="ARBA" id="ARBA00033234"/>
    </source>
</evidence>
<keyword evidence="5" id="KW-0805">Transcription regulation</keyword>
<dbReference type="InterPro" id="IPR042429">
    <property type="entry name" value="SFR1"/>
</dbReference>
<keyword evidence="7" id="KW-0804">Transcription</keyword>
<dbReference type="EMBL" id="JBAMIC010000003">
    <property type="protein sequence ID" value="KAK7110885.1"/>
    <property type="molecule type" value="Genomic_DNA"/>
</dbReference>
<comment type="caution">
    <text evidence="12">The sequence shown here is derived from an EMBL/GenBank/DDBJ whole genome shotgun (WGS) entry which is preliminary data.</text>
</comment>
<comment type="subcellular location">
    <subcellularLocation>
        <location evidence="1">Nucleus</location>
    </subcellularLocation>
</comment>
<feature type="region of interest" description="Disordered" evidence="11">
    <location>
        <begin position="111"/>
        <end position="137"/>
    </location>
</feature>
<accession>A0AAN9GLA5</accession>
<dbReference type="InterPro" id="IPR018468">
    <property type="entry name" value="SFR1/Mei5"/>
</dbReference>
<proteinExistence type="inferred from homology"/>
<feature type="compositionally biased region" description="Polar residues" evidence="11">
    <location>
        <begin position="233"/>
        <end position="248"/>
    </location>
</feature>
<evidence type="ECO:0000256" key="8">
    <source>
        <dbReference type="ARBA" id="ARBA00023204"/>
    </source>
</evidence>
<keyword evidence="9" id="KW-0539">Nucleus</keyword>
<feature type="region of interest" description="Disordered" evidence="11">
    <location>
        <begin position="220"/>
        <end position="338"/>
    </location>
</feature>
<dbReference type="GO" id="GO:0003713">
    <property type="term" value="F:transcription coactivator activity"/>
    <property type="evidence" value="ECO:0007669"/>
    <property type="project" value="InterPro"/>
</dbReference>
<feature type="compositionally biased region" description="Low complexity" evidence="11">
    <location>
        <begin position="265"/>
        <end position="275"/>
    </location>
</feature>
<evidence type="ECO:0000256" key="6">
    <source>
        <dbReference type="ARBA" id="ARBA00023054"/>
    </source>
</evidence>
<feature type="compositionally biased region" description="Low complexity" evidence="11">
    <location>
        <begin position="288"/>
        <end position="297"/>
    </location>
</feature>
<evidence type="ECO:0000256" key="3">
    <source>
        <dbReference type="ARBA" id="ARBA00014688"/>
    </source>
</evidence>
<evidence type="ECO:0000256" key="7">
    <source>
        <dbReference type="ARBA" id="ARBA00023163"/>
    </source>
</evidence>
<keyword evidence="6" id="KW-0175">Coiled coil</keyword>
<dbReference type="Proteomes" id="UP001374579">
    <property type="component" value="Unassembled WGS sequence"/>
</dbReference>
<organism evidence="12 13">
    <name type="scientific">Littorina saxatilis</name>
    <dbReference type="NCBI Taxonomy" id="31220"/>
    <lineage>
        <taxon>Eukaryota</taxon>
        <taxon>Metazoa</taxon>
        <taxon>Spiralia</taxon>
        <taxon>Lophotrochozoa</taxon>
        <taxon>Mollusca</taxon>
        <taxon>Gastropoda</taxon>
        <taxon>Caenogastropoda</taxon>
        <taxon>Littorinimorpha</taxon>
        <taxon>Littorinoidea</taxon>
        <taxon>Littorinidae</taxon>
        <taxon>Littorina</taxon>
    </lineage>
</organism>
<dbReference type="Gene3D" id="6.10.140.1020">
    <property type="match status" value="1"/>
</dbReference>
<evidence type="ECO:0000256" key="11">
    <source>
        <dbReference type="SAM" id="MobiDB-lite"/>
    </source>
</evidence>
<name>A0AAN9GLA5_9CAEN</name>
<dbReference type="Pfam" id="PF10376">
    <property type="entry name" value="Mei5"/>
    <property type="match status" value="1"/>
</dbReference>
<reference evidence="12 13" key="1">
    <citation type="submission" date="2024-02" db="EMBL/GenBank/DDBJ databases">
        <title>Chromosome-scale genome assembly of the rough periwinkle Littorina saxatilis.</title>
        <authorList>
            <person name="De Jode A."/>
            <person name="Faria R."/>
            <person name="Formenti G."/>
            <person name="Sims Y."/>
            <person name="Smith T.P."/>
            <person name="Tracey A."/>
            <person name="Wood J.M.D."/>
            <person name="Zagrodzka Z.B."/>
            <person name="Johannesson K."/>
            <person name="Butlin R.K."/>
            <person name="Leder E.H."/>
        </authorList>
    </citation>
    <scope>NUCLEOTIDE SEQUENCE [LARGE SCALE GENOMIC DNA]</scope>
    <source>
        <strain evidence="12">Snail1</strain>
        <tissue evidence="12">Muscle</tissue>
    </source>
</reference>
<dbReference type="GO" id="GO:0000724">
    <property type="term" value="P:double-strand break repair via homologous recombination"/>
    <property type="evidence" value="ECO:0007669"/>
    <property type="project" value="InterPro"/>
</dbReference>
<protein>
    <recommendedName>
        <fullName evidence="3">Swi5-dependent recombination DNA repair protein 1 homolog</fullName>
    </recommendedName>
    <alternativeName>
        <fullName evidence="10">Meiosis protein 5 homolog</fullName>
    </alternativeName>
</protein>
<evidence type="ECO:0000313" key="12">
    <source>
        <dbReference type="EMBL" id="KAK7110885.1"/>
    </source>
</evidence>
<comment type="similarity">
    <text evidence="2">Belongs to the SFR1/MEI5 family.</text>
</comment>
<keyword evidence="4" id="KW-0227">DNA damage</keyword>
<evidence type="ECO:0000256" key="2">
    <source>
        <dbReference type="ARBA" id="ARBA00008729"/>
    </source>
</evidence>
<gene>
    <name evidence="12" type="ORF">V1264_014685</name>
</gene>
<feature type="region of interest" description="Disordered" evidence="11">
    <location>
        <begin position="1"/>
        <end position="96"/>
    </location>
</feature>
<evidence type="ECO:0000313" key="13">
    <source>
        <dbReference type="Proteomes" id="UP001374579"/>
    </source>
</evidence>
<evidence type="ECO:0000256" key="1">
    <source>
        <dbReference type="ARBA" id="ARBA00004123"/>
    </source>
</evidence>
<feature type="compositionally biased region" description="Polar residues" evidence="11">
    <location>
        <begin position="276"/>
        <end position="287"/>
    </location>
</feature>
<evidence type="ECO:0000256" key="5">
    <source>
        <dbReference type="ARBA" id="ARBA00023015"/>
    </source>
</evidence>
<keyword evidence="8" id="KW-0234">DNA repair</keyword>
<dbReference type="PANTHER" id="PTHR28643">
    <property type="entry name" value="SWI5-DEPENDENT RECOMBINATION DNA REPAIR PROTEIN 1 HOMOLOG"/>
    <property type="match status" value="1"/>
</dbReference>
<keyword evidence="13" id="KW-1185">Reference proteome</keyword>